<dbReference type="SUPFAM" id="SSF53649">
    <property type="entry name" value="Alkaline phosphatase-like"/>
    <property type="match status" value="1"/>
</dbReference>
<dbReference type="AlphaFoldDB" id="A0A6C2U0H9"/>
<dbReference type="Gene3D" id="3.30.1120.10">
    <property type="match status" value="1"/>
</dbReference>
<dbReference type="RefSeq" id="WP_136079031.1">
    <property type="nucleotide sequence ID" value="NZ_CAAHFG010000001.1"/>
</dbReference>
<dbReference type="Gene3D" id="3.40.720.10">
    <property type="entry name" value="Alkaline Phosphatase, subunit A"/>
    <property type="match status" value="1"/>
</dbReference>
<keyword evidence="3" id="KW-0378">Hydrolase</keyword>
<dbReference type="Pfam" id="PF00884">
    <property type="entry name" value="Sulfatase"/>
    <property type="match status" value="1"/>
</dbReference>
<reference evidence="7 8" key="1">
    <citation type="submission" date="2019-04" db="EMBL/GenBank/DDBJ databases">
        <authorList>
            <person name="Van Vliet M D."/>
        </authorList>
    </citation>
    <scope>NUCLEOTIDE SEQUENCE [LARGE SCALE GENOMIC DNA]</scope>
    <source>
        <strain evidence="7 8">F1</strain>
    </source>
</reference>
<protein>
    <submittedName>
        <fullName evidence="7">Arylsulfatase</fullName>
    </submittedName>
</protein>
<comment type="similarity">
    <text evidence="1">Belongs to the sulfatase family.</text>
</comment>
<evidence type="ECO:0000256" key="4">
    <source>
        <dbReference type="ARBA" id="ARBA00022837"/>
    </source>
</evidence>
<feature type="domain" description="Sulfatase N-terminal" evidence="6">
    <location>
        <begin position="33"/>
        <end position="343"/>
    </location>
</feature>
<dbReference type="InterPro" id="IPR024607">
    <property type="entry name" value="Sulfatase_CS"/>
</dbReference>
<proteinExistence type="inferred from homology"/>
<dbReference type="PROSITE" id="PS51257">
    <property type="entry name" value="PROKAR_LIPOPROTEIN"/>
    <property type="match status" value="1"/>
</dbReference>
<accession>A0A6C2U0H9</accession>
<keyword evidence="2" id="KW-0479">Metal-binding</keyword>
<dbReference type="GO" id="GO:0004065">
    <property type="term" value="F:arylsulfatase activity"/>
    <property type="evidence" value="ECO:0007669"/>
    <property type="project" value="TreeGrafter"/>
</dbReference>
<dbReference type="Proteomes" id="UP000366872">
    <property type="component" value="Unassembled WGS sequence"/>
</dbReference>
<dbReference type="EMBL" id="CAAHFG010000001">
    <property type="protein sequence ID" value="VGO13460.1"/>
    <property type="molecule type" value="Genomic_DNA"/>
</dbReference>
<evidence type="ECO:0000256" key="3">
    <source>
        <dbReference type="ARBA" id="ARBA00022801"/>
    </source>
</evidence>
<dbReference type="PANTHER" id="PTHR42693:SF33">
    <property type="entry name" value="ARYLSULFATASE"/>
    <property type="match status" value="1"/>
</dbReference>
<evidence type="ECO:0000256" key="5">
    <source>
        <dbReference type="SAM" id="SignalP"/>
    </source>
</evidence>
<name>A0A6C2U0H9_PONDE</name>
<evidence type="ECO:0000256" key="1">
    <source>
        <dbReference type="ARBA" id="ARBA00008779"/>
    </source>
</evidence>
<gene>
    <name evidence="7" type="primary">atsA_115</name>
    <name evidence="7" type="ORF">PDESU_02017</name>
</gene>
<dbReference type="PANTHER" id="PTHR42693">
    <property type="entry name" value="ARYLSULFATASE FAMILY MEMBER"/>
    <property type="match status" value="1"/>
</dbReference>
<feature type="signal peptide" evidence="5">
    <location>
        <begin position="1"/>
        <end position="19"/>
    </location>
</feature>
<dbReference type="InterPro" id="IPR050738">
    <property type="entry name" value="Sulfatase"/>
</dbReference>
<evidence type="ECO:0000313" key="7">
    <source>
        <dbReference type="EMBL" id="VGO13460.1"/>
    </source>
</evidence>
<dbReference type="PROSITE" id="PS00523">
    <property type="entry name" value="SULFATASE_1"/>
    <property type="match status" value="1"/>
</dbReference>
<evidence type="ECO:0000259" key="6">
    <source>
        <dbReference type="Pfam" id="PF00884"/>
    </source>
</evidence>
<organism evidence="7 8">
    <name type="scientific">Pontiella desulfatans</name>
    <dbReference type="NCBI Taxonomy" id="2750659"/>
    <lineage>
        <taxon>Bacteria</taxon>
        <taxon>Pseudomonadati</taxon>
        <taxon>Kiritimatiellota</taxon>
        <taxon>Kiritimatiellia</taxon>
        <taxon>Kiritimatiellales</taxon>
        <taxon>Pontiellaceae</taxon>
        <taxon>Pontiella</taxon>
    </lineage>
</organism>
<dbReference type="PROSITE" id="PS00149">
    <property type="entry name" value="SULFATASE_2"/>
    <property type="match status" value="1"/>
</dbReference>
<dbReference type="InterPro" id="IPR000917">
    <property type="entry name" value="Sulfatase_N"/>
</dbReference>
<evidence type="ECO:0000256" key="2">
    <source>
        <dbReference type="ARBA" id="ARBA00022723"/>
    </source>
</evidence>
<keyword evidence="5" id="KW-0732">Signal</keyword>
<dbReference type="InterPro" id="IPR017850">
    <property type="entry name" value="Alkaline_phosphatase_core_sf"/>
</dbReference>
<sequence length="439" mass="49016">MTKIHLIKTVILSTTMLFAASCRALSNRVAEKPNVIIIFTDDQGSVDMNIYGAKDLVTPYMDSLAKRGVRFTQFYAAAPVCSPSRVGLLTGRTPQHGGLNGNVDLNSVGMPSSQVTIAEELKKAGYATAHIGKWHLGHSEQTIPNGQGFDYSFGHLVGCIDNYSHFFYWSGPNKHDLWRNGKEVFHNGEFFPDLMVKEAGEFIDKNKDKPFFIYFAMNTPHYPYQGSPEWLEYYKDLPYPRNLYAAFLSTTDERIGALLKKVDDLGLTKDTIVIFQSDHGASKEVRAHGGGGSSGPHRGEKLSLYEGGLRIPAIISWPGHLPKNQVRNQVATGCDWYPTILELCKLPPADHKIDGKSLMPIIKSADAPSAHKSFNWKSRKAWAVREGKWKLVVTGKKTELYDIPNDLGEAKNLVGEYPEVVAHLKKVSQQYWKSVTQKK</sequence>
<keyword evidence="4" id="KW-0106">Calcium</keyword>
<dbReference type="GO" id="GO:0046872">
    <property type="term" value="F:metal ion binding"/>
    <property type="evidence" value="ECO:0007669"/>
    <property type="project" value="UniProtKB-KW"/>
</dbReference>
<feature type="chain" id="PRO_5028927669" evidence="5">
    <location>
        <begin position="20"/>
        <end position="439"/>
    </location>
</feature>
<evidence type="ECO:0000313" key="8">
    <source>
        <dbReference type="Proteomes" id="UP000366872"/>
    </source>
</evidence>
<keyword evidence="8" id="KW-1185">Reference proteome</keyword>